<sequence length="116" mass="13726">MMRLFLGFLEGGFRSTFITPRHRKPITSMLVWFLSYRFMQRSRLEMFWFSSPVRKRSKPVRRCCRTASSGSVPSSKNSSSCPSMPTCRRTCRPKSSNRLRRTRARSCWPPTLRKLR</sequence>
<evidence type="ECO:0000313" key="2">
    <source>
        <dbReference type="EMBL" id="CAG6584283.1"/>
    </source>
</evidence>
<feature type="compositionally biased region" description="Basic residues" evidence="1">
    <location>
        <begin position="89"/>
        <end position="104"/>
    </location>
</feature>
<evidence type="ECO:0000256" key="1">
    <source>
        <dbReference type="SAM" id="MobiDB-lite"/>
    </source>
</evidence>
<dbReference type="AlphaFoldDB" id="A0A8D8K8A9"/>
<dbReference type="EMBL" id="HBUE01077280">
    <property type="protein sequence ID" value="CAG6475799.1"/>
    <property type="molecule type" value="Transcribed_RNA"/>
</dbReference>
<proteinExistence type="predicted"/>
<protein>
    <submittedName>
        <fullName evidence="2">(northern house mosquito) hypothetical protein</fullName>
    </submittedName>
</protein>
<organism evidence="2">
    <name type="scientific">Culex pipiens</name>
    <name type="common">House mosquito</name>
    <dbReference type="NCBI Taxonomy" id="7175"/>
    <lineage>
        <taxon>Eukaryota</taxon>
        <taxon>Metazoa</taxon>
        <taxon>Ecdysozoa</taxon>
        <taxon>Arthropoda</taxon>
        <taxon>Hexapoda</taxon>
        <taxon>Insecta</taxon>
        <taxon>Pterygota</taxon>
        <taxon>Neoptera</taxon>
        <taxon>Endopterygota</taxon>
        <taxon>Diptera</taxon>
        <taxon>Nematocera</taxon>
        <taxon>Culicoidea</taxon>
        <taxon>Culicidae</taxon>
        <taxon>Culicinae</taxon>
        <taxon>Culicini</taxon>
        <taxon>Culex</taxon>
        <taxon>Culex</taxon>
    </lineage>
</organism>
<feature type="compositionally biased region" description="Low complexity" evidence="1">
    <location>
        <begin position="68"/>
        <end position="85"/>
    </location>
</feature>
<feature type="region of interest" description="Disordered" evidence="1">
    <location>
        <begin position="65"/>
        <end position="116"/>
    </location>
</feature>
<accession>A0A8D8K8A9</accession>
<reference evidence="2" key="1">
    <citation type="submission" date="2021-05" db="EMBL/GenBank/DDBJ databases">
        <authorList>
            <person name="Alioto T."/>
            <person name="Alioto T."/>
            <person name="Gomez Garrido J."/>
        </authorList>
    </citation>
    <scope>NUCLEOTIDE SEQUENCE</scope>
</reference>
<name>A0A8D8K8A9_CULPI</name>
<dbReference type="EMBL" id="HBUE01206835">
    <property type="protein sequence ID" value="CAG6532411.1"/>
    <property type="molecule type" value="Transcribed_RNA"/>
</dbReference>
<dbReference type="EMBL" id="HBUE01313141">
    <property type="protein sequence ID" value="CAG6584283.1"/>
    <property type="molecule type" value="Transcribed_RNA"/>
</dbReference>